<feature type="compositionally biased region" description="Polar residues" evidence="2">
    <location>
        <begin position="4811"/>
        <end position="4826"/>
    </location>
</feature>
<dbReference type="NCBIfam" id="NF041518">
    <property type="entry name" value="choice_anch_Q"/>
    <property type="match status" value="1"/>
</dbReference>
<dbReference type="Pfam" id="PF14252">
    <property type="entry name" value="DUF4347"/>
    <property type="match status" value="1"/>
</dbReference>
<dbReference type="Pfam" id="PF17803">
    <property type="entry name" value="Cadherin_4"/>
    <property type="match status" value="1"/>
</dbReference>
<dbReference type="KEGG" id="gai:IMCC3135_26150"/>
<feature type="region of interest" description="Disordered" evidence="2">
    <location>
        <begin position="58"/>
        <end position="78"/>
    </location>
</feature>
<dbReference type="GO" id="GO:0016020">
    <property type="term" value="C:membrane"/>
    <property type="evidence" value="ECO:0007669"/>
    <property type="project" value="InterPro"/>
</dbReference>
<dbReference type="Pfam" id="PF26550">
    <property type="entry name" value="Tricorn_2nd"/>
    <property type="match status" value="1"/>
</dbReference>
<comment type="similarity">
    <text evidence="1">Belongs to the TolB family.</text>
</comment>
<dbReference type="GO" id="GO:0005509">
    <property type="term" value="F:calcium ion binding"/>
    <property type="evidence" value="ECO:0007669"/>
    <property type="project" value="InterPro"/>
</dbReference>
<dbReference type="SMART" id="SM00736">
    <property type="entry name" value="CADG"/>
    <property type="match status" value="1"/>
</dbReference>
<feature type="compositionally biased region" description="Acidic residues" evidence="2">
    <location>
        <begin position="4779"/>
        <end position="4793"/>
    </location>
</feature>
<dbReference type="PROSITE" id="PS51854">
    <property type="entry name" value="CSPG"/>
    <property type="match status" value="1"/>
</dbReference>
<dbReference type="SUPFAM" id="SSF51126">
    <property type="entry name" value="Pectin lyase-like"/>
    <property type="match status" value="1"/>
</dbReference>
<dbReference type="Pfam" id="PF16184">
    <property type="entry name" value="Cadherin_3"/>
    <property type="match status" value="2"/>
</dbReference>
<organism evidence="4 5">
    <name type="scientific">Granulosicoccus antarcticus IMCC3135</name>
    <dbReference type="NCBI Taxonomy" id="1192854"/>
    <lineage>
        <taxon>Bacteria</taxon>
        <taxon>Pseudomonadati</taxon>
        <taxon>Pseudomonadota</taxon>
        <taxon>Gammaproteobacteria</taxon>
        <taxon>Chromatiales</taxon>
        <taxon>Granulosicoccaceae</taxon>
        <taxon>Granulosicoccus</taxon>
    </lineage>
</organism>
<dbReference type="Gene3D" id="2.120.10.30">
    <property type="entry name" value="TolB, C-terminal domain"/>
    <property type="match status" value="2"/>
</dbReference>
<dbReference type="PANTHER" id="PTHR36842">
    <property type="entry name" value="PROTEIN TOLB HOMOLOG"/>
    <property type="match status" value="1"/>
</dbReference>
<dbReference type="InterPro" id="IPR006626">
    <property type="entry name" value="PbH1"/>
</dbReference>
<sequence>MFSWRKCIKITADNDIFVEVMEPRVLLSADALGVDFSVLDRDGQHQADWDQTVAADWWGPQPIDPVDTDSGSGDAYTTPGDLVAPALQALSENGAGPESESLDATDLLSSLDNSQALYREIIFLDTGVANGEQLLSDLLRDADPATTQVYLIDSATDGVGQITTALNAHRDLDAVHIISHGAAGQVQLGSSTLSSSNVDSYDDQLNDWGAALAESGDILIYGCDLANDAEGQALVDVISTLTGADVAASVDQTGNAEQGGNWELEYQMGAVETAAFASSGPQAWSGVLATIIVDTVDDDLSDGGDTSSVANLINTPGSNGISLREAIIAANQDVDIDTIDLKSMGAETFYIQIGGSGEDFSASGDFDILHDLIITGAGQGDTIINGGGLDRIFDIQSGDVTIQDLTIRDGNSGGGSGGGVVLNAGATANLSNLDVQGNTTTAGGGGIFSVGTLTIDNVSVDGNTAKWGAGINLDGGSATIEQSTISNNTSSNNGGGIYNFGAAGASLTNVTISGNDSSTNSGDGLWTRTAMTATNVTIAHNSGVSGGEGIHVLGGSTIVTLSNSILHNPDGVNASGSLTSGGFNIDSDGTAGLSGSGDQIVDPLLDSNLNDNGGPTRTHALLTGSAAIDSANLSGTPSIDQRGMLRDGLADIGAFEFGATANAAPAAMGDNYRAPANTTLSIIAASGLLANDTDSDTDPLSAYVVTGPGSGVLGIAPIGTINESNLTNDVGSDQQAMFSPDGSKIAFKSDRNGGTEIFTMNADGSGVFQVTFDGAVAGSPSWSPDGSKLTFFSNQDGDYEIYSINADGTGLAQLTTNGVADDREPNWSPDGTKIVFRSDQDGDNEIYVMDADGTNQVRLTTDAGIDNNPNWSPDGSQIVFTTNRDGNFNIYTMAADGSNLNRVTSDTGNDRAPRFSPDGSRIAFNSDRDGDNEIIVIDTDGSNVIQLTDSIFNDAGPSWSADGTQLVFETTRDGDSEIYVADLLFDGSFTYTPDNGFSGIDTFTYLANDGSLDSNLATATIELNTPPTATNLSSTTSYTEGAASVAIIDIVVTDVDSAEMLTATLTLANIAAGSLSATDGASYTAGTGIWTMTGTVADVNTALTNLVFNPATNNDLDTSIAVSVDDGDEDASGALTGTITLDVIPASYADLLLSSNGLAEDNNTTTFGANDIALFDNPDFELGDGTTGITDGTFSIADSFPENVRAVHYVGTEVTVDTRVGGVSGSYNLQVGQIVLSMRADDSSIITLPTIGAGTIAVNNTDLLVYSPDTGEYEILLQDAIFKSNGSTPANIHAITIVEQNTSIGSGTTLSAGTYILAASDPDIHSNIQTYNDTDRQLDLLLGVDFLGDGSEQIQGIELVENTVSLNGTVLNAGALLVSFTTNNNDPIIVGTVGGTTVSANQTDIVALTVNSTQQDTGAVTDVNAQILFDGSDIGLTIDDSGLPGEINGLALVGDASASNTAPTANNLNSANAYAEGATSVEIADIVVLDDDIGEFIAATLTLANIETGYLSATDGASYNSATGVWAVSGSVAEVNTALANLVFIPTSNNDVDTTISVSIDDGDEDTSGALTGTITLEVTPVNDAPAATNLNSTSAYTEGDASVLIIDIVVSDVDTGEEITATLTLANTAAGSLSETDGAIYTVGTGIWTKTGTVAEVNAALANLVFNPAANNDVDTTISVSIDDGNEDASAALNGTITLEVTPVNDAPAATNLTSTSLYTEGDSSVLITDIVVSDVDTGEEITATLTLANIAAGSLSATDGASYTVGTGIWTKTGTVAEVNTALANLEFNPAANNDVDTTINVSIDDGNEDASAALNGTITLDVTPVNDAPAATNLTSTSAYTEGNASVLITDIVVSDVDTGEEITATLTVANTAAGSLSETDGASYTVGTGIWTKTGTVADVNAALANLEFNPAANNDVDTTISVSIDDGNEDASAALNGTITLDVTPVNDAPAATNLTSTSAYTEGDASVLITTDIVVSDVDTAEQITATLTLANTAAGSLSETDGASYTVGTGIWTRTGTVAEVNTALANLEFNPAANNDVDTTISVSIDDGNEDASAALNGTITLDVTPVNDAPAATNLTSTSLYTEGDASVLITDIVVSDVDTGEEITATLTLADTAAGSLSETDGASYTVGTGIWTKTGTVAEVNAALANLEFNPAANNDVDTTISVSIDDGNEDASGALNGTITLDVTPVNDAPAATNLTSTSAYTEGDASVLITDIVVSDVDTGEEITATLTLANTAAGSLSETDGASYAVGTGIWTKTGTVADVNAALANLVFIPTSNNDVDTTISVSIDDGDEDTSGALTGTITLEVTPVNDAPAATNLNSTSAYTEGDASVLIIDIVVSDVDTGEEITATLTLANTAAGSLSETDGASYAVGTGIWTKTGTVAEVNTALAGLVFSPMTDNDVDTTISVSIDDGDEDTSGALTGTITLEVTPVNDAPAATNLSSTSAYTEGDASVLITDIVVSDVDTGEVITATLTLADTAAGSLSETDGASYAVGTGIWTKTGTVAEVNAALANLEFNPVANNDVDTTISVSIDDGNEDASGALTGTITLEVTPVNDAPAATNLSSTSAYTEGDASVLITDIVVSDVDTGEEITATLTLANIAAGSLSETDGASYTVGTGIWTKTGTVADVNAALANLVFIPTSNNDIDTTISVSIDDGDEDASAALNGTITLEVTPVNDAPAATNLTSTSLYTEGDASVLITDIVVSDVDTGEEITATLTLADTAAGSLSETDGASYTVGTGIWTKTGTVAEVNAALANLEFNPAANNDVDTTISVSIDDGNEDASGALNGTITLDVTPVNDAPAATNLTSTSAYTEGDASVLITDIVVSDVDTGEEITATLTLANTAAGSLSETDGASYAVGTGIWTKTGTVADVNAALANLVFIPTSNNDVDTTISVSIDDGDEDTSGALTGTITLEVTPVNDAPAATNLNSTSAYTEGDASVLIIDIVVSDVDTGEEITATLTLANTAAGSLSETDGASYAVGTGIWTKTGAVAEVNTALANLEFNPVANNDVDTTISVSIDDGNEDASGALNGTITLDVTPVNDAPAATNLTSTSAYTEGDASVLITDIVVSDVDTGEEITATLTLANTAAGSLSATGGASYTVGTGVWSMSGTVADVNAALANLEFNPAANNDVDTTISVSIDDGDEDTSGALTGTITLEVTPVNDAPAATNLTSTSLYTEGDSSVLITDIVVSDVDKGEVITATMTLADTAAGSLSATDGASYTVGTGIWTKTGTVAEVNAALAGLVFSPMTDNDVDTTISVSIEDGDEDTSAALNGTITLDVTPVNDAPAATNLTSTSAYTEGDASVLITDIVVSDVDTAEQITATLTLANTAAGSLSATDGASYTVGTGIWTKTGTVAEVNTALANLEFNPAANNDVDTTISVSIDDGNEDASGALTGTITLEVTPVNDAPAATNLSSTSAYTEGEASVLITDIVVSDVDTAEQITATLTVANTAAGSLSATDGASYIVGTGIWTKTGTVAEVNAALANLEFNPVANNDIDTMISVSIDDGNEDASAALNGTITLEVTPVNDVPHSSAGGSYTISEGDDLTLDASSSNDSDGSIIQYKWDLNNDLNYDDFISVTDSPTITWNTLVSMGLDDGDVGGRNHTIGLQVIDDLGATHESTTTLIIENVAPTLTTTGTGSVIVGNSYTLSLSAVDPGNDVITSWTINWGDGEIQAFAGNPSSVSHTYTEVGFTYNILASAIDKDGTHLQNEIPAHQVTVVGLSISGTVYEDIDGDGDVLDDGTGSDGVDVGLYLDDGTVAGQIDAADSFVTSGVTDGSGNYVFTGLSNATYWVVVDSATIDPNAGFNAGYLSGEAWAEQTFGGAGSVSYTGNYSYSASAGAFYGGMQSENSDNATALTSAQHVTRVIVSGSNVSSVDAGFSFNVISNTGDDGVASGSSIQGSLRQFLFNSNSIDNTLHGMNSSQFTIPTSDSNYNLSGNGEFRIMSIAALPTITDSVLLDATTQTGFVATPVVQLDGSVAIGVVDGLVLNEGSDGSTIMGLSITGFNDVGSLGAIVVYSDNSLITGNYLGLHTDGTTPDGNHGGINIIGGASNTIGGTLTGAGNLIAHNTGPGVQVVGVVSTGNAILGNSIHSNSGIGIDLLSGNSSRQSVNMDSVVTNSGSSVTIAGSYGDATLSLEPLRVEYFKNSGSAQEESTFLGFVDFVTDRSGNASINHILSANVDIGDYITATITDSNGNTSEFSFSLQVDAPVSNMEQEVAINAGATVAEGSMGNTVTAAMLNTTDVDNTAVETVYTVTAVPQSGFINLNGIALVENDTFTQDDIDNSRITYDHDGSETTSDNIDFSVDDSVGAVSTDTFAWTVTPENDVPRLLNPIADQIATEGIAFNFQLPEATFHDIDNDDRLTYSVSQVGTSQLPLWLRFDPVSQTFSGTPLNSDSGTLSIRVVAIDDSMASVAYDFRLFVSAVNDSPVLTENWMVLSSGDTVILTGDMLSYSDIDNDDEDLVFMVSAVSGGQFELNTEPGTSISDFTHTQLIAGNVVFFDDGDEVAPSYNVTVSDGTSNQGPVFADVSFTYIPPQLAAGVPPRTDLSESITDFPIDSSSVVGLSPQSIAASTDDEFSSLFTTIQSAGIPPEEVVDDSMSDIEASSGDELTDDSLTASDDIAYLPVSENSKGSSEAVSSEQINFMIKMLQSVAVPGLLTASFELDQLSLEIGNLLSSYEFTESLDDIRKDSDSSKLFRQVTVASSVAVTTGLSVGYVAWMVRGGVLLSSVLSSLPAWQFIDPLPVLNYADESEEGGEQDDSLEDIITDRSEAGSDVEKDLANDSENSQSTSGSKESDQ</sequence>
<dbReference type="InterPro" id="IPR053786">
    <property type="entry name" value="LEPRxLL_CS"/>
</dbReference>
<name>A0A2Z2NXS6_9GAMM</name>
<dbReference type="InterPro" id="IPR011042">
    <property type="entry name" value="6-blade_b-propeller_TolB-like"/>
</dbReference>
<dbReference type="InterPro" id="IPR011659">
    <property type="entry name" value="WD40"/>
</dbReference>
<protein>
    <submittedName>
        <fullName evidence="4">Dipeptidyl-peptidase 5</fullName>
        <ecNumber evidence="4">3.4.14.-</ecNumber>
    </submittedName>
</protein>
<evidence type="ECO:0000256" key="2">
    <source>
        <dbReference type="SAM" id="MobiDB-lite"/>
    </source>
</evidence>
<dbReference type="SUPFAM" id="SSF69304">
    <property type="entry name" value="Tricorn protease N-terminal domain"/>
    <property type="match status" value="1"/>
</dbReference>
<feature type="region of interest" description="Disordered" evidence="2">
    <location>
        <begin position="4779"/>
        <end position="4826"/>
    </location>
</feature>
<dbReference type="Gene3D" id="2.130.10.10">
    <property type="entry name" value="YVTN repeat-like/Quinoprotein amine dehydrogenase"/>
    <property type="match status" value="1"/>
</dbReference>
<dbReference type="InterPro" id="IPR013783">
    <property type="entry name" value="Ig-like_fold"/>
</dbReference>
<dbReference type="OrthoDB" id="9812921at2"/>
<dbReference type="Pfam" id="PF07676">
    <property type="entry name" value="PD40"/>
    <property type="match status" value="1"/>
</dbReference>
<dbReference type="InterPro" id="IPR039005">
    <property type="entry name" value="CSPG_rpt"/>
</dbReference>
<dbReference type="Gene3D" id="2.60.40.10">
    <property type="entry name" value="Immunoglobulins"/>
    <property type="match status" value="3"/>
</dbReference>
<dbReference type="RefSeq" id="WP_088920218.1">
    <property type="nucleotide sequence ID" value="NZ_CP018632.1"/>
</dbReference>
<gene>
    <name evidence="4" type="primary">dpp5</name>
    <name evidence="4" type="ORF">IMCC3135_26150</name>
</gene>
<dbReference type="SUPFAM" id="SSF49313">
    <property type="entry name" value="Cadherin-like"/>
    <property type="match status" value="1"/>
</dbReference>
<evidence type="ECO:0000256" key="1">
    <source>
        <dbReference type="ARBA" id="ARBA00009820"/>
    </source>
</evidence>
<keyword evidence="5" id="KW-1185">Reference proteome</keyword>
<dbReference type="PANTHER" id="PTHR36842:SF1">
    <property type="entry name" value="PROTEIN TOLB"/>
    <property type="match status" value="1"/>
</dbReference>
<feature type="domain" description="Dystroglycan-type cadherin-like" evidence="3">
    <location>
        <begin position="4356"/>
        <end position="4456"/>
    </location>
</feature>
<accession>A0A2Z2NXS6</accession>
<keyword evidence="4" id="KW-0378">Hydrolase</keyword>
<dbReference type="Proteomes" id="UP000250079">
    <property type="component" value="Chromosome"/>
</dbReference>
<evidence type="ECO:0000313" key="4">
    <source>
        <dbReference type="EMBL" id="ASJ75285.1"/>
    </source>
</evidence>
<dbReference type="EC" id="3.4.14.-" evidence="4"/>
<evidence type="ECO:0000313" key="5">
    <source>
        <dbReference type="Proteomes" id="UP000250079"/>
    </source>
</evidence>
<dbReference type="InterPro" id="IPR025592">
    <property type="entry name" value="DUF4347"/>
</dbReference>
<dbReference type="InterPro" id="IPR059226">
    <property type="entry name" value="Choice_anch_Q_dom"/>
</dbReference>
<dbReference type="InterPro" id="IPR006644">
    <property type="entry name" value="Cadg"/>
</dbReference>
<dbReference type="InterPro" id="IPR040853">
    <property type="entry name" value="RapA2_cadherin-like"/>
</dbReference>
<dbReference type="GO" id="GO:0016787">
    <property type="term" value="F:hydrolase activity"/>
    <property type="evidence" value="ECO:0007669"/>
    <property type="project" value="UniProtKB-KW"/>
</dbReference>
<dbReference type="InterPro" id="IPR011050">
    <property type="entry name" value="Pectin_lyase_fold/virulence"/>
</dbReference>
<dbReference type="SMART" id="SM00710">
    <property type="entry name" value="PbH1"/>
    <property type="match status" value="10"/>
</dbReference>
<dbReference type="NCBIfam" id="NF012209">
    <property type="entry name" value="LEPR-8K"/>
    <property type="match status" value="1"/>
</dbReference>
<proteinExistence type="inferred from homology"/>
<feature type="compositionally biased region" description="Basic and acidic residues" evidence="2">
    <location>
        <begin position="4794"/>
        <end position="4809"/>
    </location>
</feature>
<dbReference type="EMBL" id="CP018632">
    <property type="protein sequence ID" value="ASJ75285.1"/>
    <property type="molecule type" value="Genomic_DNA"/>
</dbReference>
<reference evidence="4 5" key="1">
    <citation type="submission" date="2016-12" db="EMBL/GenBank/DDBJ databases">
        <authorList>
            <person name="Song W.-J."/>
            <person name="Kurnit D.M."/>
        </authorList>
    </citation>
    <scope>NUCLEOTIDE SEQUENCE [LARGE SCALE GENOMIC DNA]</scope>
    <source>
        <strain evidence="4 5">IMCC3135</strain>
    </source>
</reference>
<dbReference type="InterPro" id="IPR015943">
    <property type="entry name" value="WD40/YVTN_repeat-like_dom_sf"/>
</dbReference>
<dbReference type="SUPFAM" id="SSF117074">
    <property type="entry name" value="Hypothetical protein PA1324"/>
    <property type="match status" value="1"/>
</dbReference>
<evidence type="ECO:0000259" key="3">
    <source>
        <dbReference type="SMART" id="SM00736"/>
    </source>
</evidence>
<dbReference type="InterPro" id="IPR015919">
    <property type="entry name" value="Cadherin-like_sf"/>
</dbReference>